<gene>
    <name evidence="2" type="ORF">BaRGS_00005065</name>
</gene>
<dbReference type="Proteomes" id="UP001519460">
    <property type="component" value="Unassembled WGS sequence"/>
</dbReference>
<sequence length="132" mass="15108">MEFEPRNVLTSRPQNAAQQSCNRKLPAPHKEYQPSPIQPDVLTCPASPQFEYRRRQRKNSDKENVRPHPRAPSPHIVFGRSPPSTRAVRDASPQDSGSPVTTFCDRFDPRRGCFRPTCAPVQLLDFVWDHFA</sequence>
<feature type="region of interest" description="Disordered" evidence="1">
    <location>
        <begin position="1"/>
        <end position="102"/>
    </location>
</feature>
<dbReference type="EMBL" id="JACVVK020000019">
    <property type="protein sequence ID" value="KAK7503526.1"/>
    <property type="molecule type" value="Genomic_DNA"/>
</dbReference>
<reference evidence="2 3" key="1">
    <citation type="journal article" date="2023" name="Sci. Data">
        <title>Genome assembly of the Korean intertidal mud-creeper Batillaria attramentaria.</title>
        <authorList>
            <person name="Patra A.K."/>
            <person name="Ho P.T."/>
            <person name="Jun S."/>
            <person name="Lee S.J."/>
            <person name="Kim Y."/>
            <person name="Won Y.J."/>
        </authorList>
    </citation>
    <scope>NUCLEOTIDE SEQUENCE [LARGE SCALE GENOMIC DNA]</scope>
    <source>
        <strain evidence="2">Wonlab-2016</strain>
    </source>
</reference>
<name>A0ABD0LWJ4_9CAEN</name>
<accession>A0ABD0LWJ4</accession>
<evidence type="ECO:0000313" key="2">
    <source>
        <dbReference type="EMBL" id="KAK7503526.1"/>
    </source>
</evidence>
<dbReference type="AlphaFoldDB" id="A0ABD0LWJ4"/>
<proteinExistence type="predicted"/>
<protein>
    <submittedName>
        <fullName evidence="2">Uncharacterized protein</fullName>
    </submittedName>
</protein>
<feature type="compositionally biased region" description="Polar residues" evidence="1">
    <location>
        <begin position="8"/>
        <end position="22"/>
    </location>
</feature>
<evidence type="ECO:0000256" key="1">
    <source>
        <dbReference type="SAM" id="MobiDB-lite"/>
    </source>
</evidence>
<evidence type="ECO:0000313" key="3">
    <source>
        <dbReference type="Proteomes" id="UP001519460"/>
    </source>
</evidence>
<keyword evidence="3" id="KW-1185">Reference proteome</keyword>
<organism evidence="2 3">
    <name type="scientific">Batillaria attramentaria</name>
    <dbReference type="NCBI Taxonomy" id="370345"/>
    <lineage>
        <taxon>Eukaryota</taxon>
        <taxon>Metazoa</taxon>
        <taxon>Spiralia</taxon>
        <taxon>Lophotrochozoa</taxon>
        <taxon>Mollusca</taxon>
        <taxon>Gastropoda</taxon>
        <taxon>Caenogastropoda</taxon>
        <taxon>Sorbeoconcha</taxon>
        <taxon>Cerithioidea</taxon>
        <taxon>Batillariidae</taxon>
        <taxon>Batillaria</taxon>
    </lineage>
</organism>
<comment type="caution">
    <text evidence="2">The sequence shown here is derived from an EMBL/GenBank/DDBJ whole genome shotgun (WGS) entry which is preliminary data.</text>
</comment>